<dbReference type="AlphaFoldDB" id="A0A917U5U7"/>
<reference evidence="2" key="1">
    <citation type="journal article" date="2014" name="Int. J. Syst. Evol. Microbiol.">
        <title>Complete genome sequence of Corynebacterium casei LMG S-19264T (=DSM 44701T), isolated from a smear-ripened cheese.</title>
        <authorList>
            <consortium name="US DOE Joint Genome Institute (JGI-PGF)"/>
            <person name="Walter F."/>
            <person name="Albersmeier A."/>
            <person name="Kalinowski J."/>
            <person name="Ruckert C."/>
        </authorList>
    </citation>
    <scope>NUCLEOTIDE SEQUENCE</scope>
    <source>
        <strain evidence="2">CGMCC 4.7312</strain>
    </source>
</reference>
<evidence type="ECO:0000259" key="1">
    <source>
        <dbReference type="Pfam" id="PF19054"/>
    </source>
</evidence>
<dbReference type="InterPro" id="IPR043917">
    <property type="entry name" value="DUF5753"/>
</dbReference>
<evidence type="ECO:0000313" key="3">
    <source>
        <dbReference type="Proteomes" id="UP000608890"/>
    </source>
</evidence>
<dbReference type="Proteomes" id="UP000608890">
    <property type="component" value="Unassembled WGS sequence"/>
</dbReference>
<dbReference type="Pfam" id="PF19054">
    <property type="entry name" value="DUF5753"/>
    <property type="match status" value="1"/>
</dbReference>
<organism evidence="2 3">
    <name type="scientific">Micromonospora sonchi</name>
    <dbReference type="NCBI Taxonomy" id="1763543"/>
    <lineage>
        <taxon>Bacteria</taxon>
        <taxon>Bacillati</taxon>
        <taxon>Actinomycetota</taxon>
        <taxon>Actinomycetes</taxon>
        <taxon>Micromonosporales</taxon>
        <taxon>Micromonosporaceae</taxon>
        <taxon>Micromonospora</taxon>
    </lineage>
</organism>
<feature type="domain" description="DUF5753" evidence="1">
    <location>
        <begin position="1"/>
        <end position="86"/>
    </location>
</feature>
<gene>
    <name evidence="2" type="ORF">GCM10011608_50690</name>
</gene>
<dbReference type="EMBL" id="BMNB01000031">
    <property type="protein sequence ID" value="GGM59434.1"/>
    <property type="molecule type" value="Genomic_DNA"/>
</dbReference>
<evidence type="ECO:0000313" key="2">
    <source>
        <dbReference type="EMBL" id="GGM59434.1"/>
    </source>
</evidence>
<sequence length="101" mass="10428">MVLSEAVIRQAVGGPKVMAAQLQHLLDVTLSPSVQLRVLPLAAGAHAGMTSGFIALEFPKVPGTSEPLEPPLVYVDSLTGALYLDKGGTGSWRGTGYSGLP</sequence>
<name>A0A917U5U7_9ACTN</name>
<protein>
    <recommendedName>
        <fullName evidence="1">DUF5753 domain-containing protein</fullName>
    </recommendedName>
</protein>
<reference evidence="2" key="2">
    <citation type="submission" date="2020-09" db="EMBL/GenBank/DDBJ databases">
        <authorList>
            <person name="Sun Q."/>
            <person name="Zhou Y."/>
        </authorList>
    </citation>
    <scope>NUCLEOTIDE SEQUENCE</scope>
    <source>
        <strain evidence="2">CGMCC 4.7312</strain>
    </source>
</reference>
<comment type="caution">
    <text evidence="2">The sequence shown here is derived from an EMBL/GenBank/DDBJ whole genome shotgun (WGS) entry which is preliminary data.</text>
</comment>
<keyword evidence="3" id="KW-1185">Reference proteome</keyword>
<accession>A0A917U5U7</accession>
<proteinExistence type="predicted"/>